<sequence>MFLLVVWARHVDRGWRWRLLDLLHGCYDDGTAIGGTVGRGRRCTVAGCGRSFHLLALLGKLRCECFGYCRLNRRSFLLVDLGQNLLLGLVVIRNGINGMNLTQMLL</sequence>
<name>A0A8D8BZ11_CULPI</name>
<reference evidence="1" key="1">
    <citation type="submission" date="2021-05" db="EMBL/GenBank/DDBJ databases">
        <authorList>
            <person name="Alioto T."/>
            <person name="Alioto T."/>
            <person name="Gomez Garrido J."/>
        </authorList>
    </citation>
    <scope>NUCLEOTIDE SEQUENCE</scope>
</reference>
<organism evidence="1">
    <name type="scientific">Culex pipiens</name>
    <name type="common">House mosquito</name>
    <dbReference type="NCBI Taxonomy" id="7175"/>
    <lineage>
        <taxon>Eukaryota</taxon>
        <taxon>Metazoa</taxon>
        <taxon>Ecdysozoa</taxon>
        <taxon>Arthropoda</taxon>
        <taxon>Hexapoda</taxon>
        <taxon>Insecta</taxon>
        <taxon>Pterygota</taxon>
        <taxon>Neoptera</taxon>
        <taxon>Endopterygota</taxon>
        <taxon>Diptera</taxon>
        <taxon>Nematocera</taxon>
        <taxon>Culicoidea</taxon>
        <taxon>Culicidae</taxon>
        <taxon>Culicinae</taxon>
        <taxon>Culicini</taxon>
        <taxon>Culex</taxon>
        <taxon>Culex</taxon>
    </lineage>
</organism>
<dbReference type="EMBL" id="HBUE01099360">
    <property type="protein sequence ID" value="CAG6484493.1"/>
    <property type="molecule type" value="Transcribed_RNA"/>
</dbReference>
<evidence type="ECO:0000313" key="1">
    <source>
        <dbReference type="EMBL" id="CAG6484493.1"/>
    </source>
</evidence>
<protein>
    <submittedName>
        <fullName evidence="1">(northern house mosquito) hypothetical protein</fullName>
    </submittedName>
</protein>
<proteinExistence type="predicted"/>
<dbReference type="AlphaFoldDB" id="A0A8D8BZ11"/>
<accession>A0A8D8BZ11</accession>